<proteinExistence type="predicted"/>
<evidence type="ECO:0000313" key="3">
    <source>
        <dbReference type="Proteomes" id="UP000220752"/>
    </source>
</evidence>
<dbReference type="CDD" id="cd01651">
    <property type="entry name" value="RT_G2_intron"/>
    <property type="match status" value="1"/>
</dbReference>
<keyword evidence="3" id="KW-1185">Reference proteome</keyword>
<dbReference type="AlphaFoldDB" id="A0A2A6Z8W7"/>
<reference evidence="2 3" key="1">
    <citation type="journal article" date="2017" name="Front. Microbiol.">
        <title>New Insights into the Diversity of the Genus Faecalibacterium.</title>
        <authorList>
            <person name="Benevides L."/>
            <person name="Burman S."/>
            <person name="Martin R."/>
            <person name="Robert V."/>
            <person name="Thomas M."/>
            <person name="Miquel S."/>
            <person name="Chain F."/>
            <person name="Sokol H."/>
            <person name="Bermudez-Humaran L.G."/>
            <person name="Morrison M."/>
            <person name="Langella P."/>
            <person name="Azevedo V.A."/>
            <person name="Chatel J.M."/>
            <person name="Soares S."/>
        </authorList>
    </citation>
    <scope>NUCLEOTIDE SEQUENCE [LARGE SCALE GENOMIC DNA]</scope>
    <source>
        <strain evidence="3">CNCM I-4540</strain>
    </source>
</reference>
<dbReference type="SUPFAM" id="SSF56672">
    <property type="entry name" value="DNA/RNA polymerases"/>
    <property type="match status" value="1"/>
</dbReference>
<name>A0A2A6Z8W7_9FIRM</name>
<dbReference type="InterPro" id="IPR000477">
    <property type="entry name" value="RT_dom"/>
</dbReference>
<dbReference type="Proteomes" id="UP000220752">
    <property type="component" value="Unassembled WGS sequence"/>
</dbReference>
<protein>
    <recommendedName>
        <fullName evidence="1">Reverse transcriptase domain-containing protein</fullName>
    </recommendedName>
</protein>
<dbReference type="InterPro" id="IPR043502">
    <property type="entry name" value="DNA/RNA_pol_sf"/>
</dbReference>
<dbReference type="EMBL" id="NMTQ01000036">
    <property type="protein sequence ID" value="PDX57845.1"/>
    <property type="molecule type" value="Genomic_DNA"/>
</dbReference>
<evidence type="ECO:0000259" key="1">
    <source>
        <dbReference type="PROSITE" id="PS50878"/>
    </source>
</evidence>
<dbReference type="InterPro" id="IPR051083">
    <property type="entry name" value="GrpII_Intron_Splice-Mob/Def"/>
</dbReference>
<sequence>MDAWLSDKETIRKIKRYYAHFDVKTDIGHVTDYVSNPQSVAMHGFYPFIHYEMDMSKFNKEKGLVPKTRDICYAAHIDRCIYQYYSHILNELYNERTISDRISDVAVAYRTNLGKSNIQFSKAAYDFIRKTENCYVMIGDFTHFFDNLDHAYLKKQWCSLLGCERLPKDHYNVFKNITLFSQWELTDLLKINALKDNKAGHRALNKQSRVLTAEQYKNNRSHIQSNRNHYGIPQGSPISGMLANLYMLEVDRKIHDLIEQYKGFYMRYSDDFIVVLPDRPEGQVLNVFSEVREFIASAPRLILEPSKTQYFRYVEKEVENIGKAVSKDADDSKKFINFLGFSFDGKKVFIRSKTTAKYYYRMYRKAKNIAKTGGYTGKGNHINLSGLYTLYSEHGAKSKRGNYFTYIEHAEEEYGQDEDIRRDLKNNMGKIRKALKNH</sequence>
<feature type="domain" description="Reverse transcriptase" evidence="1">
    <location>
        <begin position="109"/>
        <end position="343"/>
    </location>
</feature>
<dbReference type="PANTHER" id="PTHR34047:SF8">
    <property type="entry name" value="PROTEIN YKFC"/>
    <property type="match status" value="1"/>
</dbReference>
<gene>
    <name evidence="2" type="ORF">CGS46_10730</name>
</gene>
<accession>A0A2A6Z8W7</accession>
<dbReference type="PROSITE" id="PS50878">
    <property type="entry name" value="RT_POL"/>
    <property type="match status" value="1"/>
</dbReference>
<organism evidence="2 3">
    <name type="scientific">Faecalibacterium langellae</name>
    <dbReference type="NCBI Taxonomy" id="3435293"/>
    <lineage>
        <taxon>Bacteria</taxon>
        <taxon>Bacillati</taxon>
        <taxon>Bacillota</taxon>
        <taxon>Clostridia</taxon>
        <taxon>Eubacteriales</taxon>
        <taxon>Oscillospiraceae</taxon>
        <taxon>Faecalibacterium</taxon>
    </lineage>
</organism>
<dbReference type="PANTHER" id="PTHR34047">
    <property type="entry name" value="NUCLEAR INTRON MATURASE 1, MITOCHONDRIAL-RELATED"/>
    <property type="match status" value="1"/>
</dbReference>
<comment type="caution">
    <text evidence="2">The sequence shown here is derived from an EMBL/GenBank/DDBJ whole genome shotgun (WGS) entry which is preliminary data.</text>
</comment>
<dbReference type="Pfam" id="PF00078">
    <property type="entry name" value="RVT_1"/>
    <property type="match status" value="1"/>
</dbReference>
<evidence type="ECO:0000313" key="2">
    <source>
        <dbReference type="EMBL" id="PDX57845.1"/>
    </source>
</evidence>